<reference evidence="1" key="1">
    <citation type="submission" date="2017-06" db="EMBL/GenBank/DDBJ databases">
        <authorList>
            <person name="Assis F.L."/>
            <person name="Abrahao J.S."/>
            <person name="Silva L."/>
            <person name="Khalil J.B."/>
            <person name="Rodrigues R."/>
            <person name="Silva L.S."/>
            <person name="Boratto P."/>
            <person name="Andrade M."/>
            <person name="Kroon E.G."/>
            <person name="Ribeiro B."/>
            <person name="Bergier I."/>
            <person name="Seligmann H."/>
            <person name="Ghigo E."/>
            <person name="Colson P."/>
            <person name="Levasseur A."/>
            <person name="Raoult D."/>
            <person name="Scola B.L."/>
        </authorList>
    </citation>
    <scope>NUCLEOTIDE SEQUENCE</scope>
    <source>
        <strain evidence="1">Deep ocean</strain>
    </source>
</reference>
<reference evidence="1" key="2">
    <citation type="journal article" date="2018" name="Nat. Commun.">
        <title>Tailed giant Tupanvirus possesses the most complete translational apparatus of the known virosphere.</title>
        <authorList>
            <person name="Abrahao J."/>
            <person name="Silva L."/>
            <person name="Silva L.S."/>
            <person name="Khalil J.Y.B."/>
            <person name="Rodrigues R."/>
            <person name="Arantes T."/>
            <person name="Assis F."/>
            <person name="Boratto P."/>
            <person name="Andrade M."/>
            <person name="Kroon E.G."/>
            <person name="Ribeiro B."/>
            <person name="Bergier I."/>
            <person name="Seligmann H."/>
            <person name="Ghigo E."/>
            <person name="Colson P."/>
            <person name="Levasseur A."/>
            <person name="Kroemer G."/>
            <person name="Raoult D."/>
            <person name="La Scola B."/>
        </authorList>
    </citation>
    <scope>NUCLEOTIDE SEQUENCE [LARGE SCALE GENOMIC DNA]</scope>
    <source>
        <strain evidence="1">Deep ocean</strain>
    </source>
</reference>
<proteinExistence type="predicted"/>
<sequence>MSTKKILIHASFKPIKQKLTYCVQRNRKQPRYGLKPRGLWYAPGRAWLDWCIKEDYYAHKYKYFYVVVPMYTTLDKPNVNRILKINNEDEFDLFNFKYGFSTKKNNIDDFIMVRWDDVAKDFGGIEIIPLIETRLYLQFSKIINPDADILIKKYRKYGFNVNEITMFWLDALDVPSGCIWNPKAIKKFYQIKKKLKCVNGVNNKELTLQRIHF</sequence>
<dbReference type="RefSeq" id="YP_010780999.1">
    <property type="nucleotide sequence ID" value="NC_075038.1"/>
</dbReference>
<protein>
    <submittedName>
        <fullName evidence="1">Putative phage structural protein</fullName>
    </submittedName>
</protein>
<dbReference type="GeneID" id="80517690"/>
<accession>A0A6N1NVC4</accession>
<name>A0A6N1NVC4_9VIRU</name>
<dbReference type="EMBL" id="MF405918">
    <property type="protein sequence ID" value="QKU34372.1"/>
    <property type="molecule type" value="Genomic_DNA"/>
</dbReference>
<dbReference type="KEGG" id="vg:80517690"/>
<organism evidence="1">
    <name type="scientific">Tupanvirus deep ocean</name>
    <dbReference type="NCBI Taxonomy" id="2126984"/>
    <lineage>
        <taxon>Viruses</taxon>
        <taxon>Varidnaviria</taxon>
        <taxon>Bamfordvirae</taxon>
        <taxon>Nucleocytoviricota</taxon>
        <taxon>Megaviricetes</taxon>
        <taxon>Imitervirales</taxon>
        <taxon>Mimiviridae</taxon>
        <taxon>Megamimivirinae</taxon>
        <taxon>Tupanvirus</taxon>
        <taxon>Tupanvirus altamarinense</taxon>
    </lineage>
</organism>
<evidence type="ECO:0000313" key="1">
    <source>
        <dbReference type="EMBL" id="QKU34372.1"/>
    </source>
</evidence>